<feature type="region of interest" description="Disordered" evidence="14">
    <location>
        <begin position="425"/>
        <end position="445"/>
    </location>
</feature>
<evidence type="ECO:0000256" key="7">
    <source>
        <dbReference type="ARBA" id="ARBA00022912"/>
    </source>
</evidence>
<feature type="compositionally biased region" description="Polar residues" evidence="14">
    <location>
        <begin position="336"/>
        <end position="354"/>
    </location>
</feature>
<name>A0A3P8WJS0_CYNSE</name>
<dbReference type="InterPro" id="IPR039693">
    <property type="entry name" value="Rtr1/RPAP2"/>
</dbReference>
<reference evidence="16 17" key="1">
    <citation type="journal article" date="2014" name="Nat. Genet.">
        <title>Whole-genome sequence of a flatfish provides insights into ZW sex chromosome evolution and adaptation to a benthic lifestyle.</title>
        <authorList>
            <person name="Chen S."/>
            <person name="Zhang G."/>
            <person name="Shao C."/>
            <person name="Huang Q."/>
            <person name="Liu G."/>
            <person name="Zhang P."/>
            <person name="Song W."/>
            <person name="An N."/>
            <person name="Chalopin D."/>
            <person name="Volff J.N."/>
            <person name="Hong Y."/>
            <person name="Li Q."/>
            <person name="Sha Z."/>
            <person name="Zhou H."/>
            <person name="Xie M."/>
            <person name="Yu Q."/>
            <person name="Liu Y."/>
            <person name="Xiang H."/>
            <person name="Wang N."/>
            <person name="Wu K."/>
            <person name="Yang C."/>
            <person name="Zhou Q."/>
            <person name="Liao X."/>
            <person name="Yang L."/>
            <person name="Hu Q."/>
            <person name="Zhang J."/>
            <person name="Meng L."/>
            <person name="Jin L."/>
            <person name="Tian Y."/>
            <person name="Lian J."/>
            <person name="Yang J."/>
            <person name="Miao G."/>
            <person name="Liu S."/>
            <person name="Liang Z."/>
            <person name="Yan F."/>
            <person name="Li Y."/>
            <person name="Sun B."/>
            <person name="Zhang H."/>
            <person name="Zhang J."/>
            <person name="Zhu Y."/>
            <person name="Du M."/>
            <person name="Zhao Y."/>
            <person name="Schartl M."/>
            <person name="Tang Q."/>
            <person name="Wang J."/>
        </authorList>
    </citation>
    <scope>NUCLEOTIDE SEQUENCE</scope>
</reference>
<evidence type="ECO:0000256" key="9">
    <source>
        <dbReference type="ARBA" id="ARBA00045547"/>
    </source>
</evidence>
<evidence type="ECO:0000256" key="3">
    <source>
        <dbReference type="ARBA" id="ARBA00022723"/>
    </source>
</evidence>
<keyword evidence="7 13" id="KW-0904">Protein phosphatase</keyword>
<evidence type="ECO:0000256" key="10">
    <source>
        <dbReference type="ARBA" id="ARBA00047761"/>
    </source>
</evidence>
<reference evidence="16" key="2">
    <citation type="submission" date="2025-08" db="UniProtKB">
        <authorList>
            <consortium name="Ensembl"/>
        </authorList>
    </citation>
    <scope>IDENTIFICATION</scope>
</reference>
<feature type="compositionally biased region" description="Basic and acidic residues" evidence="14">
    <location>
        <begin position="157"/>
        <end position="168"/>
    </location>
</feature>
<comment type="similarity">
    <text evidence="2 12 13">Belongs to the RPAP2 family.</text>
</comment>
<feature type="compositionally biased region" description="Basic and acidic residues" evidence="14">
    <location>
        <begin position="231"/>
        <end position="241"/>
    </location>
</feature>
<dbReference type="STRING" id="244447.ENSCSEP00000027703"/>
<evidence type="ECO:0000256" key="12">
    <source>
        <dbReference type="PROSITE-ProRule" id="PRU00812"/>
    </source>
</evidence>
<dbReference type="AlphaFoldDB" id="A0A3P8WJS0"/>
<keyword evidence="17" id="KW-1185">Reference proteome</keyword>
<dbReference type="EC" id="3.1.3.16" evidence="13"/>
<dbReference type="GO" id="GO:0043175">
    <property type="term" value="F:RNA polymerase core enzyme binding"/>
    <property type="evidence" value="ECO:0007669"/>
    <property type="project" value="UniProtKB-UniRule"/>
</dbReference>
<evidence type="ECO:0000313" key="16">
    <source>
        <dbReference type="Ensembl" id="ENSCSEP00000027703.1"/>
    </source>
</evidence>
<comment type="catalytic activity">
    <reaction evidence="11 13">
        <text>O-phospho-L-threonyl-[protein] + H2O = L-threonyl-[protein] + phosphate</text>
        <dbReference type="Rhea" id="RHEA:47004"/>
        <dbReference type="Rhea" id="RHEA-COMP:11060"/>
        <dbReference type="Rhea" id="RHEA-COMP:11605"/>
        <dbReference type="ChEBI" id="CHEBI:15377"/>
        <dbReference type="ChEBI" id="CHEBI:30013"/>
        <dbReference type="ChEBI" id="CHEBI:43474"/>
        <dbReference type="ChEBI" id="CHEBI:61977"/>
        <dbReference type="EC" id="3.1.3.16"/>
    </reaction>
</comment>
<evidence type="ECO:0000256" key="1">
    <source>
        <dbReference type="ARBA" id="ARBA00004123"/>
    </source>
</evidence>
<evidence type="ECO:0000256" key="11">
    <source>
        <dbReference type="ARBA" id="ARBA00048336"/>
    </source>
</evidence>
<feature type="region of interest" description="Disordered" evidence="14">
    <location>
        <begin position="336"/>
        <end position="362"/>
    </location>
</feature>
<feature type="compositionally biased region" description="Basic and acidic residues" evidence="14">
    <location>
        <begin position="263"/>
        <end position="292"/>
    </location>
</feature>
<organism evidence="16 17">
    <name type="scientific">Cynoglossus semilaevis</name>
    <name type="common">Tongue sole</name>
    <dbReference type="NCBI Taxonomy" id="244447"/>
    <lineage>
        <taxon>Eukaryota</taxon>
        <taxon>Metazoa</taxon>
        <taxon>Chordata</taxon>
        <taxon>Craniata</taxon>
        <taxon>Vertebrata</taxon>
        <taxon>Euteleostomi</taxon>
        <taxon>Actinopterygii</taxon>
        <taxon>Neopterygii</taxon>
        <taxon>Teleostei</taxon>
        <taxon>Neoteleostei</taxon>
        <taxon>Acanthomorphata</taxon>
        <taxon>Carangaria</taxon>
        <taxon>Pleuronectiformes</taxon>
        <taxon>Pleuronectoidei</taxon>
        <taxon>Cynoglossidae</taxon>
        <taxon>Cynoglossinae</taxon>
        <taxon>Cynoglossus</taxon>
    </lineage>
</organism>
<evidence type="ECO:0000256" key="14">
    <source>
        <dbReference type="SAM" id="MobiDB-lite"/>
    </source>
</evidence>
<protein>
    <recommendedName>
        <fullName evidence="13">RNA polymerase II subunit B1 CTD phosphatase RPAP2 homolog</fullName>
        <ecNumber evidence="13">3.1.3.16</ecNumber>
    </recommendedName>
</protein>
<evidence type="ECO:0000256" key="6">
    <source>
        <dbReference type="ARBA" id="ARBA00022833"/>
    </source>
</evidence>
<dbReference type="InterPro" id="IPR007308">
    <property type="entry name" value="Rtr1/RPAP2_dom"/>
</dbReference>
<evidence type="ECO:0000256" key="2">
    <source>
        <dbReference type="ARBA" id="ARBA00005676"/>
    </source>
</evidence>
<dbReference type="GeneTree" id="ENSGT00390000017965"/>
<comment type="function">
    <text evidence="9">Protein phosphatase that displays CTD phosphatase activity and regulates transcription of snRNA genes. Recognizes and binds phosphorylated 'Ser-7' of the C-terminal heptapeptide repeat domain (CTD) of the largest RNA polymerase II subunit POLR2A, and mediates dephosphorylation of 'Ser-5' of the CTD, thereby promoting transcription of snRNA genes. Downstream of EIF2AK3/PERK, dephosphorylates ERN1, a sensor for the endoplasmic reticulum unfolded protein response (UPR), to abort failed ER-stress adaptation and trigger apoptosis.</text>
</comment>
<dbReference type="GO" id="GO:0005737">
    <property type="term" value="C:cytoplasm"/>
    <property type="evidence" value="ECO:0007669"/>
    <property type="project" value="TreeGrafter"/>
</dbReference>
<evidence type="ECO:0000259" key="15">
    <source>
        <dbReference type="PROSITE" id="PS51479"/>
    </source>
</evidence>
<dbReference type="OMA" id="WCTDETL"/>
<dbReference type="PROSITE" id="PS51479">
    <property type="entry name" value="ZF_RTR1"/>
    <property type="match status" value="1"/>
</dbReference>
<comment type="subunit">
    <text evidence="13">Associates with the RNA polymerase II complex.</text>
</comment>
<dbReference type="InParanoid" id="A0A3P8WJS0"/>
<proteinExistence type="inferred from homology"/>
<evidence type="ECO:0000256" key="5">
    <source>
        <dbReference type="ARBA" id="ARBA00022801"/>
    </source>
</evidence>
<dbReference type="PANTHER" id="PTHR14732">
    <property type="entry name" value="RNA POLYMERASE II SUBUNIT B1 CTD PHOSPHATASE RPAP2-RELATED"/>
    <property type="match status" value="1"/>
</dbReference>
<feature type="compositionally biased region" description="Acidic residues" evidence="14">
    <location>
        <begin position="430"/>
        <end position="445"/>
    </location>
</feature>
<dbReference type="PANTHER" id="PTHR14732:SF0">
    <property type="entry name" value="RNA POLYMERASE II SUBUNIT B1 CTD PHOSPHATASE RPAP2-RELATED"/>
    <property type="match status" value="1"/>
</dbReference>
<dbReference type="InterPro" id="IPR038534">
    <property type="entry name" value="Rtr1/RPAP2_sf"/>
</dbReference>
<keyword evidence="4 13" id="KW-0863">Zinc-finger</keyword>
<dbReference type="GO" id="GO:0008270">
    <property type="term" value="F:zinc ion binding"/>
    <property type="evidence" value="ECO:0007669"/>
    <property type="project" value="UniProtKB-KW"/>
</dbReference>
<dbReference type="Pfam" id="PF04181">
    <property type="entry name" value="RPAP2_Rtr1"/>
    <property type="match status" value="1"/>
</dbReference>
<keyword evidence="6 13" id="KW-0862">Zinc</keyword>
<feature type="region of interest" description="Disordered" evidence="14">
    <location>
        <begin position="157"/>
        <end position="176"/>
    </location>
</feature>
<feature type="compositionally biased region" description="Basic and acidic residues" evidence="14">
    <location>
        <begin position="26"/>
        <end position="37"/>
    </location>
</feature>
<dbReference type="FunCoup" id="A0A3P8WJS0">
    <property type="interactions" value="642"/>
</dbReference>
<feature type="region of interest" description="Disordered" evidence="14">
    <location>
        <begin position="188"/>
        <end position="292"/>
    </location>
</feature>
<comment type="catalytic activity">
    <reaction evidence="10 13">
        <text>O-phospho-L-seryl-[protein] + H2O = L-seryl-[protein] + phosphate</text>
        <dbReference type="Rhea" id="RHEA:20629"/>
        <dbReference type="Rhea" id="RHEA-COMP:9863"/>
        <dbReference type="Rhea" id="RHEA-COMP:11604"/>
        <dbReference type="ChEBI" id="CHEBI:15377"/>
        <dbReference type="ChEBI" id="CHEBI:29999"/>
        <dbReference type="ChEBI" id="CHEBI:43474"/>
        <dbReference type="ChEBI" id="CHEBI:83421"/>
        <dbReference type="EC" id="3.1.3.16"/>
    </reaction>
</comment>
<dbReference type="GO" id="GO:0008420">
    <property type="term" value="F:RNA polymerase II CTD heptapeptide repeat phosphatase activity"/>
    <property type="evidence" value="ECO:0007669"/>
    <property type="project" value="UniProtKB-UniRule"/>
</dbReference>
<comment type="subcellular location">
    <subcellularLocation>
        <location evidence="1 13">Nucleus</location>
    </subcellularLocation>
</comment>
<evidence type="ECO:0000256" key="13">
    <source>
        <dbReference type="RuleBase" id="RU367080"/>
    </source>
</evidence>
<dbReference type="GO" id="GO:0005634">
    <property type="term" value="C:nucleus"/>
    <property type="evidence" value="ECO:0007669"/>
    <property type="project" value="UniProtKB-SubCell"/>
</dbReference>
<dbReference type="Gene3D" id="1.25.40.820">
    <property type="match status" value="1"/>
</dbReference>
<keyword evidence="8 13" id="KW-0539">Nucleus</keyword>
<reference evidence="16" key="3">
    <citation type="submission" date="2025-09" db="UniProtKB">
        <authorList>
            <consortium name="Ensembl"/>
        </authorList>
    </citation>
    <scope>IDENTIFICATION</scope>
</reference>
<dbReference type="Ensembl" id="ENSCSET00000028074.1">
    <property type="protein sequence ID" value="ENSCSEP00000027703.1"/>
    <property type="gene ID" value="ENSCSEG00000017702.1"/>
</dbReference>
<evidence type="ECO:0000256" key="8">
    <source>
        <dbReference type="ARBA" id="ARBA00023242"/>
    </source>
</evidence>
<evidence type="ECO:0000256" key="4">
    <source>
        <dbReference type="ARBA" id="ARBA00022771"/>
    </source>
</evidence>
<sequence>MAAEEQRRGAASTKASKKGGNNSKELMAEQEARRREEVRGKLRETLELEERALKIVERLLEDSVTEDVLVDCAKFITPSYYKDAVEERFIVKLCGYPICPNKLLKIPTQQYKISTRTNKVYDISERKCFCSNFCYKASKEFELQISKTPLWLRQHESPPEVKLKKKGDNGSSGEEVVLSQKWLQEEDIENPSAAQSADHHSLPTHSDSSDLEQEQDFVSSVVSRHHGPRVHWGDLPDRSGEAGRGQRGKKTTREKLNGVVNGENKHRLQCRHKEKEAGKTSEKDDTTDSRTDAERLLEQGKCAVEETTAKMDQCSLSGTATPTVPTLGDLTDAQQTTVSNPETENTPPSYQDSPSAADPGLHITQVGMSKKGAAGLRDLLKIHNVAPKPESVHLNLFEHLKRTLKEWITEETFRFLYGADGFTSSTYTEEKEEDEEKEDEEELDEDDIEEEVKEMDFAGADAGVVKRPSAPVPDYQALRKETQQLELRVKEFYKGTWILPEEEEGAPGKQKVSVKDQGRTEPVLPLVDSQAQHIIQKRIAVEKLSNCLRNIVGPLRLTMSDVSPDLNKLVRTFRFTNTNIIHKTPEWTLIAVILLHMMSEVCVVVREALEVTASVDYLNSLMKELGLEERDLSTLVHMLKRILQKPSLRGRDRAFHKSDFDFSYLNLTTSSPKNEEEENDLSHLFAQKKQKVLLPLFLLMLIDVADSFP</sequence>
<feature type="region of interest" description="Disordered" evidence="14">
    <location>
        <begin position="1"/>
        <end position="37"/>
    </location>
</feature>
<keyword evidence="5 13" id="KW-0378">Hydrolase</keyword>
<evidence type="ECO:0000313" key="17">
    <source>
        <dbReference type="Proteomes" id="UP000265120"/>
    </source>
</evidence>
<feature type="domain" description="RTR1-type" evidence="15">
    <location>
        <begin position="71"/>
        <end position="154"/>
    </location>
</feature>
<accession>A0A3P8WJS0</accession>
<keyword evidence="3 13" id="KW-0479">Metal-binding</keyword>
<dbReference type="Proteomes" id="UP000265120">
    <property type="component" value="Chromosome 20"/>
</dbReference>